<reference evidence="6" key="1">
    <citation type="journal article" date="2024" name="NPJ Biofilms Microbiomes">
        <title>Decoding the RNA viromes in shrew lungs along the eastern coast of China.</title>
        <authorList>
            <person name="Zhang J.T."/>
            <person name="Hu Z.Y."/>
            <person name="Tang F."/>
            <person name="Liu Y.T."/>
            <person name="Tan W.L."/>
            <person name="Ma X.F."/>
            <person name="Zhang Y.F."/>
            <person name="Si G.Q."/>
            <person name="Zhang L."/>
            <person name="Zhang M.Q."/>
            <person name="Peng C."/>
            <person name="Fu B.K."/>
            <person name="Fang L.Q."/>
            <person name="Zhang X.A."/>
            <person name="Liu W."/>
        </authorList>
    </citation>
    <scope>NUCLEOTIDE SEQUENCE</scope>
    <source>
        <strain evidence="6">Ribo_15</strain>
    </source>
</reference>
<dbReference type="CDD" id="cd23206">
    <property type="entry name" value="Tombusviridae_RdRp"/>
    <property type="match status" value="1"/>
</dbReference>
<keyword evidence="1 4" id="KW-0808">Transferase</keyword>
<evidence type="ECO:0000256" key="3">
    <source>
        <dbReference type="ARBA" id="ARBA00022953"/>
    </source>
</evidence>
<keyword evidence="4" id="KW-0696">RNA-directed RNA polymerase</keyword>
<reference evidence="6" key="2">
    <citation type="submission" date="2024-01" db="EMBL/GenBank/DDBJ databases">
        <authorList>
            <person name="Zhang X.-A."/>
            <person name="Zhang J.-T."/>
            <person name="Hu Z.-Y."/>
            <person name="Liu W."/>
        </authorList>
    </citation>
    <scope>NUCLEOTIDE SEQUENCE</scope>
    <source>
        <strain evidence="6">Ribo_15</strain>
    </source>
</reference>
<comment type="catalytic activity">
    <reaction evidence="4">
        <text>RNA(n) + a ribonucleoside 5'-triphosphate = RNA(n+1) + diphosphate</text>
        <dbReference type="Rhea" id="RHEA:21248"/>
        <dbReference type="Rhea" id="RHEA-COMP:14527"/>
        <dbReference type="Rhea" id="RHEA-COMP:17342"/>
        <dbReference type="ChEBI" id="CHEBI:33019"/>
        <dbReference type="ChEBI" id="CHEBI:61557"/>
        <dbReference type="ChEBI" id="CHEBI:140395"/>
        <dbReference type="EC" id="2.7.7.48"/>
    </reaction>
</comment>
<dbReference type="GO" id="GO:0000166">
    <property type="term" value="F:nucleotide binding"/>
    <property type="evidence" value="ECO:0007669"/>
    <property type="project" value="UniProtKB-KW"/>
</dbReference>
<evidence type="ECO:0000313" key="6">
    <source>
        <dbReference type="EMBL" id="WZI33273.1"/>
    </source>
</evidence>
<keyword evidence="3 4" id="KW-0693">Viral RNA replication</keyword>
<dbReference type="EC" id="2.7.7.48" evidence="4"/>
<dbReference type="GO" id="GO:0039694">
    <property type="term" value="P:viral RNA genome replication"/>
    <property type="evidence" value="ECO:0007669"/>
    <property type="project" value="InterPro"/>
</dbReference>
<evidence type="ECO:0000256" key="2">
    <source>
        <dbReference type="ARBA" id="ARBA00022695"/>
    </source>
</evidence>
<evidence type="ECO:0000259" key="5">
    <source>
        <dbReference type="PROSITE" id="PS50507"/>
    </source>
</evidence>
<dbReference type="SUPFAM" id="SSF56672">
    <property type="entry name" value="DNA/RNA polymerases"/>
    <property type="match status" value="1"/>
</dbReference>
<dbReference type="GO" id="GO:0003968">
    <property type="term" value="F:RNA-directed RNA polymerase activity"/>
    <property type="evidence" value="ECO:0007669"/>
    <property type="project" value="UniProtKB-KW"/>
</dbReference>
<feature type="domain" description="RdRp catalytic" evidence="5">
    <location>
        <begin position="186"/>
        <end position="303"/>
    </location>
</feature>
<dbReference type="GO" id="GO:0003723">
    <property type="term" value="F:RNA binding"/>
    <property type="evidence" value="ECO:0007669"/>
    <property type="project" value="InterPro"/>
</dbReference>
<keyword evidence="2 4" id="KW-0548">Nucleotidyltransferase</keyword>
<evidence type="ECO:0000256" key="1">
    <source>
        <dbReference type="ARBA" id="ARBA00022679"/>
    </source>
</evidence>
<sequence>MDTSRPTAGLTYTHNNSVPNILRGLGERLMMVPNPEGGFSLPPSPTVFDLEEYKRAVLRKMPKHFAPLTHDEFVMLYDGPKRKRYEAAARSLQSGDGKLREQDWKVNLFIKDEIVCSWSKHDPAPRLISPRSAEYCLEVGRFIKPIEHLLYKAVARVWGETTIAKGLNFNQRGELIKEKWQSFDQPVAVGLDASRFDQHVSYEALVWEHSVYLGCYPKYRSKLAWLLSKQLTNSGQCFVDDHKITYTRRGGRMSGDMNTALGNCLIMTGLVWKYLNDRNIKGKLINDGDDCVVFIEQRDLERFNDGLRAWFLERGFAMKVEEPAYELEAIEFCQCHPVWNGEQYTMCRNVTKALFTDVVHVGRTPEEIRAIRQSVSESGLCWSKGIPVFPVFYKTLRTGSSKMADIRHSGTYWNAKGCLSGTKQVTTKARLSFEKAFGITPHEQLAIEEYYATFTMCEFNEPQVVYEYCPNTPVTHYSLLISESLNFIVFNQNG</sequence>
<proteinExistence type="predicted"/>
<dbReference type="InterPro" id="IPR007094">
    <property type="entry name" value="RNA-dir_pol_PSvirus"/>
</dbReference>
<dbReference type="InterPro" id="IPR043128">
    <property type="entry name" value="Rev_trsase/Diguanyl_cyclase"/>
</dbReference>
<dbReference type="InterPro" id="IPR002166">
    <property type="entry name" value="RNA_pol_HCV"/>
</dbReference>
<evidence type="ECO:0000256" key="4">
    <source>
        <dbReference type="RuleBase" id="RU363062"/>
    </source>
</evidence>
<dbReference type="PROSITE" id="PS50507">
    <property type="entry name" value="RDRP_SSRNA_POS"/>
    <property type="match status" value="1"/>
</dbReference>
<protein>
    <recommendedName>
        <fullName evidence="4">RNA-directed RNA polymerase</fullName>
        <ecNumber evidence="4">2.7.7.48</ecNumber>
    </recommendedName>
</protein>
<dbReference type="EMBL" id="PP272568">
    <property type="protein sequence ID" value="WZI33273.1"/>
    <property type="molecule type" value="Viral_cRNA"/>
</dbReference>
<organism evidence="6">
    <name type="scientific">Crocidura lasiura ribovirus 3</name>
    <dbReference type="NCBI Taxonomy" id="3139499"/>
    <lineage>
        <taxon>Viruses</taxon>
        <taxon>Riboviria</taxon>
    </lineage>
</organism>
<dbReference type="Pfam" id="PF00998">
    <property type="entry name" value="RdRP_3"/>
    <property type="match status" value="1"/>
</dbReference>
<dbReference type="InterPro" id="IPR043502">
    <property type="entry name" value="DNA/RNA_pol_sf"/>
</dbReference>
<dbReference type="Gene3D" id="3.30.70.270">
    <property type="match status" value="1"/>
</dbReference>
<name>A0AB38ZJS1_9VIRU</name>
<keyword evidence="4" id="KW-0547">Nucleotide-binding</keyword>
<accession>A0AB38ZJS1</accession>